<dbReference type="HOGENOM" id="CLU_3423272_0_0_1"/>
<reference evidence="4" key="1">
    <citation type="journal article" date="2013" name="Mol. Plant Microbe Interact.">
        <title>Global aspects of pacC regulation of pathogenicity genes in Colletotrichum gloeosporioides as revealed by transcriptome analysis.</title>
        <authorList>
            <person name="Alkan N."/>
            <person name="Meng X."/>
            <person name="Friedlander G."/>
            <person name="Reuveni E."/>
            <person name="Sukno S."/>
            <person name="Sherman A."/>
            <person name="Thon M."/>
            <person name="Fluhr R."/>
            <person name="Prusky D."/>
        </authorList>
    </citation>
    <scope>NUCLEOTIDE SEQUENCE [LARGE SCALE GENOMIC DNA]</scope>
    <source>
        <strain evidence="4">Cg-14</strain>
    </source>
</reference>
<dbReference type="PROSITE" id="PS50095">
    <property type="entry name" value="PLAT"/>
    <property type="match status" value="1"/>
</dbReference>
<evidence type="ECO:0000259" key="2">
    <source>
        <dbReference type="PROSITE" id="PS50095"/>
    </source>
</evidence>
<comment type="caution">
    <text evidence="3">The sequence shown here is derived from an EMBL/GenBank/DDBJ whole genome shotgun (WGS) entry which is preliminary data.</text>
</comment>
<dbReference type="InterPro" id="IPR001024">
    <property type="entry name" value="PLAT/LH2_dom"/>
</dbReference>
<feature type="domain" description="PLAT" evidence="2">
    <location>
        <begin position="1"/>
        <end position="23"/>
    </location>
</feature>
<proteinExistence type="predicted"/>
<dbReference type="EMBL" id="AMYD01002776">
    <property type="protein sequence ID" value="EQB47968.1"/>
    <property type="molecule type" value="Genomic_DNA"/>
</dbReference>
<name>T0K4T5_COLGC</name>
<comment type="caution">
    <text evidence="1">Lacks conserved residue(s) required for the propagation of feature annotation.</text>
</comment>
<protein>
    <recommendedName>
        <fullName evidence="2">PLAT domain-containing protein</fullName>
    </recommendedName>
</protein>
<evidence type="ECO:0000256" key="1">
    <source>
        <dbReference type="PROSITE-ProRule" id="PRU00152"/>
    </source>
</evidence>
<accession>T0K4T5</accession>
<sequence length="23" mass="2801">MNIKIRSSLDMEQMTFQCLNWLV</sequence>
<dbReference type="AlphaFoldDB" id="T0K4T5"/>
<gene>
    <name evidence="3" type="ORF">CGLO_12842</name>
</gene>
<evidence type="ECO:0000313" key="4">
    <source>
        <dbReference type="Proteomes" id="UP000015530"/>
    </source>
</evidence>
<evidence type="ECO:0000313" key="3">
    <source>
        <dbReference type="EMBL" id="EQB47968.1"/>
    </source>
</evidence>
<dbReference type="Proteomes" id="UP000015530">
    <property type="component" value="Unassembled WGS sequence"/>
</dbReference>
<organism evidence="3 4">
    <name type="scientific">Colletotrichum gloeosporioides (strain Cg-14)</name>
    <name type="common">Anthracnose fungus</name>
    <name type="synonym">Glomerella cingulata</name>
    <dbReference type="NCBI Taxonomy" id="1237896"/>
    <lineage>
        <taxon>Eukaryota</taxon>
        <taxon>Fungi</taxon>
        <taxon>Dikarya</taxon>
        <taxon>Ascomycota</taxon>
        <taxon>Pezizomycotina</taxon>
        <taxon>Sordariomycetes</taxon>
        <taxon>Hypocreomycetidae</taxon>
        <taxon>Glomerellales</taxon>
        <taxon>Glomerellaceae</taxon>
        <taxon>Colletotrichum</taxon>
        <taxon>Colletotrichum gloeosporioides species complex</taxon>
    </lineage>
</organism>